<evidence type="ECO:0000256" key="2">
    <source>
        <dbReference type="ARBA" id="ARBA00022801"/>
    </source>
</evidence>
<feature type="active site" description="Proton donor" evidence="4">
    <location>
        <position position="220"/>
    </location>
</feature>
<comment type="similarity">
    <text evidence="1 4">Belongs to the glycosyl hydrolase 26 family.</text>
</comment>
<dbReference type="EMBL" id="CP119311">
    <property type="protein sequence ID" value="WEK33414.1"/>
    <property type="molecule type" value="Genomic_DNA"/>
</dbReference>
<dbReference type="GO" id="GO:0016985">
    <property type="term" value="F:mannan endo-1,4-beta-mannosidase activity"/>
    <property type="evidence" value="ECO:0007669"/>
    <property type="project" value="InterPro"/>
</dbReference>
<dbReference type="PRINTS" id="PR00739">
    <property type="entry name" value="GLHYDRLASE26"/>
</dbReference>
<reference evidence="6" key="1">
    <citation type="submission" date="2023-03" db="EMBL/GenBank/DDBJ databases">
        <title>Andean soil-derived lignocellulolytic bacterial consortium as a source of novel taxa and putative plastic-active enzymes.</title>
        <authorList>
            <person name="Diaz-Garcia L."/>
            <person name="Chuvochina M."/>
            <person name="Feuerriegel G."/>
            <person name="Bunk B."/>
            <person name="Sproer C."/>
            <person name="Streit W.R."/>
            <person name="Rodriguez L.M."/>
            <person name="Overmann J."/>
            <person name="Jimenez D.J."/>
        </authorList>
    </citation>
    <scope>NUCLEOTIDE SEQUENCE</scope>
    <source>
        <strain evidence="6">MAG 7</strain>
    </source>
</reference>
<accession>A0AAJ5WLQ6</accession>
<dbReference type="PANTHER" id="PTHR40079:SF4">
    <property type="entry name" value="GH26 DOMAIN-CONTAINING PROTEIN-RELATED"/>
    <property type="match status" value="1"/>
</dbReference>
<dbReference type="PANTHER" id="PTHR40079">
    <property type="entry name" value="MANNAN ENDO-1,4-BETA-MANNOSIDASE E-RELATED"/>
    <property type="match status" value="1"/>
</dbReference>
<evidence type="ECO:0000256" key="1">
    <source>
        <dbReference type="ARBA" id="ARBA00007754"/>
    </source>
</evidence>
<dbReference type="AlphaFoldDB" id="A0AAJ5WLQ6"/>
<organism evidence="6 7">
    <name type="scientific">Candidatus Pseudobacter hemicellulosilyticus</name>
    <dbReference type="NCBI Taxonomy" id="3121375"/>
    <lineage>
        <taxon>Bacteria</taxon>
        <taxon>Pseudomonadati</taxon>
        <taxon>Bacteroidota</taxon>
        <taxon>Chitinophagia</taxon>
        <taxon>Chitinophagales</taxon>
        <taxon>Chitinophagaceae</taxon>
        <taxon>Pseudobacter</taxon>
    </lineage>
</organism>
<dbReference type="GO" id="GO:0006080">
    <property type="term" value="P:substituted mannan metabolic process"/>
    <property type="evidence" value="ECO:0007669"/>
    <property type="project" value="InterPro"/>
</dbReference>
<evidence type="ECO:0000256" key="3">
    <source>
        <dbReference type="ARBA" id="ARBA00023295"/>
    </source>
</evidence>
<feature type="domain" description="GH26" evidence="5">
    <location>
        <begin position="76"/>
        <end position="365"/>
    </location>
</feature>
<gene>
    <name evidence="6" type="ORF">P0Y53_13060</name>
</gene>
<dbReference type="Gene3D" id="3.20.20.80">
    <property type="entry name" value="Glycosidases"/>
    <property type="match status" value="1"/>
</dbReference>
<dbReference type="Pfam" id="PF02156">
    <property type="entry name" value="Glyco_hydro_26"/>
    <property type="match status" value="1"/>
</dbReference>
<dbReference type="SUPFAM" id="SSF51445">
    <property type="entry name" value="(Trans)glycosidases"/>
    <property type="match status" value="1"/>
</dbReference>
<dbReference type="InterPro" id="IPR000805">
    <property type="entry name" value="Glyco_hydro_26"/>
</dbReference>
<feature type="active site" description="Nucleophile" evidence="4">
    <location>
        <position position="313"/>
    </location>
</feature>
<evidence type="ECO:0000313" key="7">
    <source>
        <dbReference type="Proteomes" id="UP001220610"/>
    </source>
</evidence>
<evidence type="ECO:0000256" key="4">
    <source>
        <dbReference type="PROSITE-ProRule" id="PRU01100"/>
    </source>
</evidence>
<dbReference type="InterPro" id="IPR017853">
    <property type="entry name" value="GH"/>
</dbReference>
<dbReference type="Proteomes" id="UP001220610">
    <property type="component" value="Chromosome"/>
</dbReference>
<keyword evidence="3 4" id="KW-0326">Glycosidase</keyword>
<evidence type="ECO:0000259" key="5">
    <source>
        <dbReference type="PROSITE" id="PS51764"/>
    </source>
</evidence>
<dbReference type="PROSITE" id="PS51764">
    <property type="entry name" value="GH26"/>
    <property type="match status" value="1"/>
</dbReference>
<evidence type="ECO:0000313" key="6">
    <source>
        <dbReference type="EMBL" id="WEK33414.1"/>
    </source>
</evidence>
<dbReference type="InterPro" id="IPR022790">
    <property type="entry name" value="GH26_dom"/>
</dbReference>
<name>A0AAJ5WLQ6_9BACT</name>
<keyword evidence="2 4" id="KW-0378">Hydrolase</keyword>
<sequence>MAFLPCLLHCFMPAGRWMRLRRSGLLVLCLGCLLSISACSKGGGAEPDPPAPPPPDPEPEYALSTRAALVNDKATPEAKKVYEFLRKQFGRKIISGVMTLNSFDEVNWLKENTGKEPGIVGLDFMHCFRGYTWYNDQEPVNDAIAYWNRKGLPVFCWHWRDPSRATEAFYTSGTSFDVSKISDPASAEYKAMLADIDALAGQLKILQDRKVPVLWRPLHEAAGGWFWWGAKGGAACKQLYITMYQRLVEHHQLNNLIWIWTREANDTDWYPGDAYVDIIGRDIYQQGNHGAQTAEWNAIRSGYGNNKLVALSECGSNPDPDLLQREKGYWSWFMTWYGDFVRKPEHNTLDGWKKIMNSGYVLTLDEMPSLQ</sequence>
<proteinExistence type="inferred from homology"/>
<protein>
    <submittedName>
        <fullName evidence="6">Glycosyl hydrolase</fullName>
    </submittedName>
</protein>